<feature type="domain" description="Nicotinate/nicotinamide phosphoribosyltransferase" evidence="10">
    <location>
        <begin position="158"/>
        <end position="328"/>
    </location>
</feature>
<dbReference type="SUPFAM" id="SSF54675">
    <property type="entry name" value="Nicotinate/Quinolinate PRTase N-terminal domain-like"/>
    <property type="match status" value="1"/>
</dbReference>
<reference evidence="12" key="1">
    <citation type="submission" date="2021-01" db="EMBL/GenBank/DDBJ databases">
        <title>Modified the classification status of verrucomicrobia.</title>
        <authorList>
            <person name="Feng X."/>
        </authorList>
    </citation>
    <scope>NUCLEOTIDE SEQUENCE</scope>
    <source>
        <strain evidence="12">KCTC 22201</strain>
    </source>
</reference>
<dbReference type="InterPro" id="IPR013785">
    <property type="entry name" value="Aldolase_TIM"/>
</dbReference>
<dbReference type="CDD" id="cd01570">
    <property type="entry name" value="NAPRTase_A"/>
    <property type="match status" value="1"/>
</dbReference>
<dbReference type="Pfam" id="PF04095">
    <property type="entry name" value="NAPRTase"/>
    <property type="match status" value="1"/>
</dbReference>
<comment type="caution">
    <text evidence="12">The sequence shown here is derived from an EMBL/GenBank/DDBJ whole genome shotgun (WGS) entry which is preliminary data.</text>
</comment>
<keyword evidence="6 9" id="KW-0662">Pyridine nucleotide biosynthesis</keyword>
<comment type="similarity">
    <text evidence="2 9">Belongs to the NAPRTase family.</text>
</comment>
<comment type="function">
    <text evidence="9">Catalyzes the first step in the biosynthesis of NAD from nicotinic acid, the ATP-dependent synthesis of beta-nicotinate D-ribonucleotide from nicotinate and 5-phospho-D-ribose 1-phosphate.</text>
</comment>
<sequence length="454" mass="48787">MKSPLLTDLYQLTMGYSYWKQGMAEQEAVFHLFFRRAPFGGDAAIVAGTGPASEFLDGLRFSESDLAYLGLLKGADGEGLFESGYLAYLAGLDWQLEVDAIPEGELVFPNQPLMRIRGPLLQCQLVETALLNLVNFQTLVATQAARLCAAAGGDPIFEFGLRRAQGPDGGLSASRAAYIGGCVGTSNVLAGQLYGIPVKGTHAHSWVMSFDTELEAFEAYAASMPNNAVLLVDTYDTLEGVRNAVKVGHKLRAGGYELLGIRLDSGDLAALSIEARLILDEAGLPDTKIIASNDLDVTKIRDLKAAGARIDIWGVGTMLVTAAEQPALGGVYKLGALRNRDGSWKYRIKLSNDRIKVSNPGVLQVARTRDAEGKVIEDLLFNEAESRLPEGSSELLVPAVRSGCRVLPDVSIDEIREQAMKSWAQLAQGSPVVRIDEGIEVIKGQLLKTNGFAA</sequence>
<dbReference type="NCBIfam" id="TIGR01513">
    <property type="entry name" value="NAPRTase_put"/>
    <property type="match status" value="1"/>
</dbReference>
<organism evidence="12 13">
    <name type="scientific">Haloferula rosea</name>
    <dbReference type="NCBI Taxonomy" id="490093"/>
    <lineage>
        <taxon>Bacteria</taxon>
        <taxon>Pseudomonadati</taxon>
        <taxon>Verrucomicrobiota</taxon>
        <taxon>Verrucomicrobiia</taxon>
        <taxon>Verrucomicrobiales</taxon>
        <taxon>Verrucomicrobiaceae</taxon>
        <taxon>Haloferula</taxon>
    </lineage>
</organism>
<protein>
    <recommendedName>
        <fullName evidence="3 9">Nicotinate phosphoribosyltransferase</fullName>
        <ecNumber evidence="3 9">6.3.4.21</ecNumber>
    </recommendedName>
</protein>
<keyword evidence="13" id="KW-1185">Reference proteome</keyword>
<dbReference type="GO" id="GO:0005829">
    <property type="term" value="C:cytosol"/>
    <property type="evidence" value="ECO:0007669"/>
    <property type="project" value="TreeGrafter"/>
</dbReference>
<dbReference type="FunFam" id="3.20.20.70:FF:000076">
    <property type="entry name" value="Nicotinate phosphoribosyltransferase"/>
    <property type="match status" value="1"/>
</dbReference>
<comment type="pathway">
    <text evidence="1 9">Cofactor biosynthesis; NAD(+) biosynthesis; nicotinate D-ribonucleotide from nicotinate: step 1/1.</text>
</comment>
<accession>A0A934VFB7</accession>
<dbReference type="InterPro" id="IPR007229">
    <property type="entry name" value="Nic_PRibTrfase-Fam"/>
</dbReference>
<dbReference type="GO" id="GO:0047280">
    <property type="term" value="F:nicotinamide phosphoribosyltransferase activity"/>
    <property type="evidence" value="ECO:0007669"/>
    <property type="project" value="UniProtKB-ARBA"/>
</dbReference>
<dbReference type="AlphaFoldDB" id="A0A934VFB7"/>
<gene>
    <name evidence="12" type="ORF">JIN81_14290</name>
</gene>
<dbReference type="EC" id="6.3.4.21" evidence="3 9"/>
<evidence type="ECO:0000256" key="6">
    <source>
        <dbReference type="ARBA" id="ARBA00022642"/>
    </source>
</evidence>
<evidence type="ECO:0000256" key="8">
    <source>
        <dbReference type="ARBA" id="ARBA00048668"/>
    </source>
</evidence>
<comment type="PTM">
    <text evidence="9">Transiently phosphorylated on a His residue during the reaction cycle. Phosphorylation strongly increases the affinity for substrates and increases the rate of nicotinate D-ribonucleotide production. Dephosphorylation regenerates the low-affinity form of the enzyme, leading to product release.</text>
</comment>
<dbReference type="Pfam" id="PF17767">
    <property type="entry name" value="NAPRTase_N"/>
    <property type="match status" value="1"/>
</dbReference>
<dbReference type="EMBL" id="JAENII010000011">
    <property type="protein sequence ID" value="MBK1828199.1"/>
    <property type="molecule type" value="Genomic_DNA"/>
</dbReference>
<feature type="domain" description="Nicotinate phosphoribosyltransferase N-terminal" evidence="11">
    <location>
        <begin position="5"/>
        <end position="135"/>
    </location>
</feature>
<keyword evidence="7 9" id="KW-0808">Transferase</keyword>
<dbReference type="SUPFAM" id="SSF51690">
    <property type="entry name" value="Nicotinate/Quinolinate PRTase C-terminal domain-like"/>
    <property type="match status" value="1"/>
</dbReference>
<dbReference type="InterPro" id="IPR041525">
    <property type="entry name" value="N/Namide_PRibTrfase"/>
</dbReference>
<proteinExistence type="inferred from homology"/>
<evidence type="ECO:0000256" key="2">
    <source>
        <dbReference type="ARBA" id="ARBA00010897"/>
    </source>
</evidence>
<evidence type="ECO:0000256" key="3">
    <source>
        <dbReference type="ARBA" id="ARBA00013236"/>
    </source>
</evidence>
<name>A0A934VFB7_9BACT</name>
<dbReference type="GO" id="GO:0034355">
    <property type="term" value="P:NAD+ biosynthetic process via the salvage pathway"/>
    <property type="evidence" value="ECO:0007669"/>
    <property type="project" value="TreeGrafter"/>
</dbReference>
<dbReference type="RefSeq" id="WP_200281142.1">
    <property type="nucleotide sequence ID" value="NZ_JAENII010000011.1"/>
</dbReference>
<dbReference type="Gene3D" id="3.20.20.70">
    <property type="entry name" value="Aldolase class I"/>
    <property type="match status" value="1"/>
</dbReference>
<dbReference type="GO" id="GO:0004516">
    <property type="term" value="F:nicotinate phosphoribosyltransferase activity"/>
    <property type="evidence" value="ECO:0007669"/>
    <property type="project" value="UniProtKB-UniRule"/>
</dbReference>
<evidence type="ECO:0000256" key="5">
    <source>
        <dbReference type="ARBA" id="ARBA00022598"/>
    </source>
</evidence>
<dbReference type="InterPro" id="IPR040727">
    <property type="entry name" value="NAPRTase_N"/>
</dbReference>
<keyword evidence="12" id="KW-0328">Glycosyltransferase</keyword>
<evidence type="ECO:0000256" key="1">
    <source>
        <dbReference type="ARBA" id="ARBA00004952"/>
    </source>
</evidence>
<evidence type="ECO:0000256" key="9">
    <source>
        <dbReference type="RuleBase" id="RU365100"/>
    </source>
</evidence>
<keyword evidence="4" id="KW-0597">Phosphoprotein</keyword>
<dbReference type="NCBIfam" id="NF006695">
    <property type="entry name" value="PRK09243.1-2"/>
    <property type="match status" value="1"/>
</dbReference>
<dbReference type="PANTHER" id="PTHR11098:SF1">
    <property type="entry name" value="NICOTINATE PHOSPHORIBOSYLTRANSFERASE"/>
    <property type="match status" value="1"/>
</dbReference>
<comment type="catalytic activity">
    <reaction evidence="8 9">
        <text>5-phospho-alpha-D-ribose 1-diphosphate + nicotinate + ATP + H2O = nicotinate beta-D-ribonucleotide + ADP + phosphate + diphosphate</text>
        <dbReference type="Rhea" id="RHEA:36163"/>
        <dbReference type="ChEBI" id="CHEBI:15377"/>
        <dbReference type="ChEBI" id="CHEBI:30616"/>
        <dbReference type="ChEBI" id="CHEBI:32544"/>
        <dbReference type="ChEBI" id="CHEBI:33019"/>
        <dbReference type="ChEBI" id="CHEBI:43474"/>
        <dbReference type="ChEBI" id="CHEBI:57502"/>
        <dbReference type="ChEBI" id="CHEBI:58017"/>
        <dbReference type="ChEBI" id="CHEBI:456216"/>
        <dbReference type="EC" id="6.3.4.21"/>
    </reaction>
</comment>
<dbReference type="Proteomes" id="UP000658278">
    <property type="component" value="Unassembled WGS sequence"/>
</dbReference>
<evidence type="ECO:0000259" key="11">
    <source>
        <dbReference type="Pfam" id="PF17767"/>
    </source>
</evidence>
<evidence type="ECO:0000256" key="7">
    <source>
        <dbReference type="ARBA" id="ARBA00022679"/>
    </source>
</evidence>
<dbReference type="InterPro" id="IPR006405">
    <property type="entry name" value="Nic_PRibTrfase_pncB"/>
</dbReference>
<dbReference type="PANTHER" id="PTHR11098">
    <property type="entry name" value="NICOTINATE PHOSPHORIBOSYLTRANSFERASE"/>
    <property type="match status" value="1"/>
</dbReference>
<evidence type="ECO:0000256" key="4">
    <source>
        <dbReference type="ARBA" id="ARBA00022553"/>
    </source>
</evidence>
<evidence type="ECO:0000313" key="13">
    <source>
        <dbReference type="Proteomes" id="UP000658278"/>
    </source>
</evidence>
<dbReference type="InterPro" id="IPR036068">
    <property type="entry name" value="Nicotinate_pribotase-like_C"/>
</dbReference>
<dbReference type="Gene3D" id="3.20.140.10">
    <property type="entry name" value="nicotinate phosphoribosyltransferase"/>
    <property type="match status" value="1"/>
</dbReference>
<evidence type="ECO:0000259" key="10">
    <source>
        <dbReference type="Pfam" id="PF04095"/>
    </source>
</evidence>
<evidence type="ECO:0000313" key="12">
    <source>
        <dbReference type="EMBL" id="MBK1828199.1"/>
    </source>
</evidence>
<keyword evidence="5 9" id="KW-0436">Ligase</keyword>
<dbReference type="PIRSF" id="PIRSF000484">
    <property type="entry name" value="NAPRT"/>
    <property type="match status" value="1"/>
</dbReference>
<dbReference type="NCBIfam" id="NF009131">
    <property type="entry name" value="PRK12484.1"/>
    <property type="match status" value="1"/>
</dbReference>